<name>A0A1H8CXI1_9BACL</name>
<dbReference type="GO" id="GO:0046872">
    <property type="term" value="F:metal ion binding"/>
    <property type="evidence" value="ECO:0007669"/>
    <property type="project" value="UniProtKB-KW"/>
</dbReference>
<feature type="domain" description="Radical SAM core" evidence="9">
    <location>
        <begin position="136"/>
        <end position="368"/>
    </location>
</feature>
<evidence type="ECO:0000259" key="8">
    <source>
        <dbReference type="PROSITE" id="PS51332"/>
    </source>
</evidence>
<evidence type="ECO:0000256" key="2">
    <source>
        <dbReference type="ARBA" id="ARBA00022603"/>
    </source>
</evidence>
<evidence type="ECO:0000313" key="10">
    <source>
        <dbReference type="EMBL" id="SEM99609.1"/>
    </source>
</evidence>
<dbReference type="InterPro" id="IPR051198">
    <property type="entry name" value="BchE-like"/>
</dbReference>
<dbReference type="InterPro" id="IPR007197">
    <property type="entry name" value="rSAM"/>
</dbReference>
<dbReference type="STRING" id="1173111.SAMN05444955_104167"/>
<dbReference type="InterPro" id="IPR013785">
    <property type="entry name" value="Aldolase_TIM"/>
</dbReference>
<evidence type="ECO:0000256" key="6">
    <source>
        <dbReference type="ARBA" id="ARBA00023004"/>
    </source>
</evidence>
<keyword evidence="7" id="KW-0411">Iron-sulfur</keyword>
<dbReference type="PANTHER" id="PTHR43409">
    <property type="entry name" value="ANAEROBIC MAGNESIUM-PROTOPORPHYRIN IX MONOMETHYL ESTER CYCLASE-RELATED"/>
    <property type="match status" value="1"/>
</dbReference>
<dbReference type="PROSITE" id="PS51918">
    <property type="entry name" value="RADICAL_SAM"/>
    <property type="match status" value="1"/>
</dbReference>
<dbReference type="SUPFAM" id="SSF102114">
    <property type="entry name" value="Radical SAM enzymes"/>
    <property type="match status" value="1"/>
</dbReference>
<dbReference type="SFLD" id="SFLDG01082">
    <property type="entry name" value="B12-binding_domain_containing"/>
    <property type="match status" value="1"/>
</dbReference>
<accession>A0A1H8CXI1</accession>
<dbReference type="GO" id="GO:0003824">
    <property type="term" value="F:catalytic activity"/>
    <property type="evidence" value="ECO:0007669"/>
    <property type="project" value="InterPro"/>
</dbReference>
<dbReference type="Proteomes" id="UP000199695">
    <property type="component" value="Unassembled WGS sequence"/>
</dbReference>
<dbReference type="InterPro" id="IPR006158">
    <property type="entry name" value="Cobalamin-bd"/>
</dbReference>
<dbReference type="InterPro" id="IPR006638">
    <property type="entry name" value="Elp3/MiaA/NifB-like_rSAM"/>
</dbReference>
<evidence type="ECO:0000256" key="4">
    <source>
        <dbReference type="ARBA" id="ARBA00022691"/>
    </source>
</evidence>
<reference evidence="10 11" key="1">
    <citation type="submission" date="2016-10" db="EMBL/GenBank/DDBJ databases">
        <authorList>
            <person name="de Groot N.N."/>
        </authorList>
    </citation>
    <scope>NUCLEOTIDE SEQUENCE [LARGE SCALE GENOMIC DNA]</scope>
    <source>
        <strain evidence="10 11">DSM 46701</strain>
    </source>
</reference>
<dbReference type="Gene3D" id="3.40.50.280">
    <property type="entry name" value="Cobalamin-binding domain"/>
    <property type="match status" value="1"/>
</dbReference>
<dbReference type="GO" id="GO:0031419">
    <property type="term" value="F:cobalamin binding"/>
    <property type="evidence" value="ECO:0007669"/>
    <property type="project" value="InterPro"/>
</dbReference>
<dbReference type="EMBL" id="FOCQ01000004">
    <property type="protein sequence ID" value="SEM99609.1"/>
    <property type="molecule type" value="Genomic_DNA"/>
</dbReference>
<dbReference type="Gene3D" id="3.20.20.70">
    <property type="entry name" value="Aldolase class I"/>
    <property type="match status" value="1"/>
</dbReference>
<dbReference type="CDD" id="cd01335">
    <property type="entry name" value="Radical_SAM"/>
    <property type="match status" value="1"/>
</dbReference>
<dbReference type="SFLD" id="SFLDS00029">
    <property type="entry name" value="Radical_SAM"/>
    <property type="match status" value="1"/>
</dbReference>
<organism evidence="10 11">
    <name type="scientific">Lihuaxuella thermophila</name>
    <dbReference type="NCBI Taxonomy" id="1173111"/>
    <lineage>
        <taxon>Bacteria</taxon>
        <taxon>Bacillati</taxon>
        <taxon>Bacillota</taxon>
        <taxon>Bacilli</taxon>
        <taxon>Bacillales</taxon>
        <taxon>Thermoactinomycetaceae</taxon>
        <taxon>Lihuaxuella</taxon>
    </lineage>
</organism>
<dbReference type="SUPFAM" id="SSF52242">
    <property type="entry name" value="Cobalamin (vitamin B12)-binding domain"/>
    <property type="match status" value="1"/>
</dbReference>
<proteinExistence type="predicted"/>
<keyword evidence="3" id="KW-0808">Transferase</keyword>
<keyword evidence="2" id="KW-0489">Methyltransferase</keyword>
<dbReference type="Pfam" id="PF02310">
    <property type="entry name" value="B12-binding"/>
    <property type="match status" value="1"/>
</dbReference>
<dbReference type="Pfam" id="PF04055">
    <property type="entry name" value="Radical_SAM"/>
    <property type="match status" value="1"/>
</dbReference>
<keyword evidence="11" id="KW-1185">Reference proteome</keyword>
<evidence type="ECO:0000256" key="5">
    <source>
        <dbReference type="ARBA" id="ARBA00022723"/>
    </source>
</evidence>
<keyword evidence="6" id="KW-0408">Iron</keyword>
<evidence type="ECO:0000313" key="11">
    <source>
        <dbReference type="Proteomes" id="UP000199695"/>
    </source>
</evidence>
<keyword evidence="5" id="KW-0479">Metal-binding</keyword>
<evidence type="ECO:0000256" key="3">
    <source>
        <dbReference type="ARBA" id="ARBA00022679"/>
    </source>
</evidence>
<dbReference type="InterPro" id="IPR036724">
    <property type="entry name" value="Cobalamin-bd_sf"/>
</dbReference>
<evidence type="ECO:0000256" key="1">
    <source>
        <dbReference type="ARBA" id="ARBA00001966"/>
    </source>
</evidence>
<dbReference type="PROSITE" id="PS51332">
    <property type="entry name" value="B12_BINDING"/>
    <property type="match status" value="1"/>
</dbReference>
<dbReference type="SMART" id="SM00729">
    <property type="entry name" value="Elp3"/>
    <property type="match status" value="1"/>
</dbReference>
<protein>
    <submittedName>
        <fullName evidence="10">Radical SAM superfamily enzyme YgiQ, UPF0313 family</fullName>
    </submittedName>
</protein>
<dbReference type="PANTHER" id="PTHR43409:SF7">
    <property type="entry name" value="BLL1977 PROTEIN"/>
    <property type="match status" value="1"/>
</dbReference>
<dbReference type="AlphaFoldDB" id="A0A1H8CXI1"/>
<keyword evidence="4" id="KW-0949">S-adenosyl-L-methionine</keyword>
<sequence length="513" mass="59317">MLTPEQTVQEILDKRPWMVGISASAQDNITATFEVVGLLRKNGYMGHITIGGHFPTYEHEKILTHVPGIDSVVRGEGEITVVELAEYVKDGKPLDDVKGITFRNRFGEIVVNPDRPLVEDLDTLPLPHRDTIGILLEKNRRISMLASRGCYARCSFCSIQTFFNWRPRRVRKVEHVVREMLQLYKKYGVRKFKFVDDLFIDPSKKSRDWILSFCEKIKKAGMNDLNLWLQVRAVCVREDIFLALKEIGLKKIFLGLESGHADSLKRYQKDITPEQNVEAVRILKKVGIPEISIGMMPFEPEVSLEGMKENIEFLKKLGTFDIRDVTGKFKPYSGTSLTEKLLAEGRIKRKNWYDLGDYDFTDPRVGQLYHMVMSYFGHAKPSLKHIYQMDYRMRKIEGRVMQPGLNSEESEYKESYLALRRDIERFIQDHGEMMLQLVEGTIEAIESGMTPSMEQEWMRKSEKKFHQAEQLTIPLFERISVLESQLGLVKKEPHSLHVAEVKVLLNQNSKSLE</sequence>
<gene>
    <name evidence="10" type="ORF">SAMN05444955_104167</name>
</gene>
<evidence type="ECO:0000256" key="7">
    <source>
        <dbReference type="ARBA" id="ARBA00023014"/>
    </source>
</evidence>
<feature type="domain" description="B12-binding" evidence="8">
    <location>
        <begin position="1"/>
        <end position="95"/>
    </location>
</feature>
<dbReference type="InterPro" id="IPR058240">
    <property type="entry name" value="rSAM_sf"/>
</dbReference>
<dbReference type="InterPro" id="IPR034466">
    <property type="entry name" value="Methyltransferase_Class_B"/>
</dbReference>
<dbReference type="GO" id="GO:0051539">
    <property type="term" value="F:4 iron, 4 sulfur cluster binding"/>
    <property type="evidence" value="ECO:0007669"/>
    <property type="project" value="UniProtKB-KW"/>
</dbReference>
<evidence type="ECO:0000259" key="9">
    <source>
        <dbReference type="PROSITE" id="PS51918"/>
    </source>
</evidence>
<dbReference type="SFLD" id="SFLDG01123">
    <property type="entry name" value="methyltransferase_(Class_B)"/>
    <property type="match status" value="1"/>
</dbReference>
<comment type="cofactor">
    <cofactor evidence="1">
        <name>[4Fe-4S] cluster</name>
        <dbReference type="ChEBI" id="CHEBI:49883"/>
    </cofactor>
</comment>